<dbReference type="Pfam" id="PF14015">
    <property type="entry name" value="DUF4231"/>
    <property type="match status" value="1"/>
</dbReference>
<dbReference type="NCBIfam" id="NF033634">
    <property type="entry name" value="SLATT_1"/>
    <property type="match status" value="1"/>
</dbReference>
<dbReference type="InterPro" id="IPR025325">
    <property type="entry name" value="DUF4231"/>
</dbReference>
<feature type="transmembrane region" description="Helical" evidence="1">
    <location>
        <begin position="44"/>
        <end position="63"/>
    </location>
</feature>
<sequence length="163" mass="17864">MRRGHTASEHWVLTARHNDGPVPPAVLEKWRGYKRMSARSRTRFKLAESVAIVGAAAVPVAAAANLHSWIIAALGSIVLVATGMRTIWDVHASWIEQARVLYSMEREISLFAVNAAPYDGVGAVQLLVTTVENLTGEELSRWATRRAGLEAQLSQRTRPPAES</sequence>
<accession>A0ABV6UQ31</accession>
<keyword evidence="1" id="KW-0472">Membrane</keyword>
<organism evidence="2 3">
    <name type="scientific">Streptacidiphilus cavernicola</name>
    <dbReference type="NCBI Taxonomy" id="3342716"/>
    <lineage>
        <taxon>Bacteria</taxon>
        <taxon>Bacillati</taxon>
        <taxon>Actinomycetota</taxon>
        <taxon>Actinomycetes</taxon>
        <taxon>Kitasatosporales</taxon>
        <taxon>Streptomycetaceae</taxon>
        <taxon>Streptacidiphilus</taxon>
    </lineage>
</organism>
<comment type="caution">
    <text evidence="2">The sequence shown here is derived from an EMBL/GenBank/DDBJ whole genome shotgun (WGS) entry which is preliminary data.</text>
</comment>
<gene>
    <name evidence="2" type="ORF">ACEZDJ_19780</name>
</gene>
<dbReference type="Proteomes" id="UP001592528">
    <property type="component" value="Unassembled WGS sequence"/>
</dbReference>
<evidence type="ECO:0000313" key="2">
    <source>
        <dbReference type="EMBL" id="MFC1403535.1"/>
    </source>
</evidence>
<name>A0ABV6UQ31_9ACTN</name>
<dbReference type="RefSeq" id="WP_332262545.1">
    <property type="nucleotide sequence ID" value="NZ_JBHEZZ010000010.1"/>
</dbReference>
<keyword evidence="1" id="KW-0812">Transmembrane</keyword>
<evidence type="ECO:0000313" key="3">
    <source>
        <dbReference type="Proteomes" id="UP001592528"/>
    </source>
</evidence>
<keyword evidence="3" id="KW-1185">Reference proteome</keyword>
<keyword evidence="1" id="KW-1133">Transmembrane helix</keyword>
<proteinExistence type="predicted"/>
<dbReference type="EMBL" id="JBHEZZ010000010">
    <property type="protein sequence ID" value="MFC1403535.1"/>
    <property type="molecule type" value="Genomic_DNA"/>
</dbReference>
<reference evidence="2 3" key="1">
    <citation type="submission" date="2024-09" db="EMBL/GenBank/DDBJ databases">
        <authorList>
            <person name="Lee S.D."/>
        </authorList>
    </citation>
    <scope>NUCLEOTIDE SEQUENCE [LARGE SCALE GENOMIC DNA]</scope>
    <source>
        <strain evidence="2 3">N1-5</strain>
    </source>
</reference>
<evidence type="ECO:0000256" key="1">
    <source>
        <dbReference type="SAM" id="Phobius"/>
    </source>
</evidence>
<protein>
    <submittedName>
        <fullName evidence="2">DUF4231 domain-containing protein</fullName>
    </submittedName>
</protein>